<evidence type="ECO:0000256" key="4">
    <source>
        <dbReference type="ARBA" id="ARBA00022571"/>
    </source>
</evidence>
<name>A0ABU9E6L3_9BACT</name>
<dbReference type="GO" id="GO:0004056">
    <property type="term" value="F:argininosuccinate lyase activity"/>
    <property type="evidence" value="ECO:0007669"/>
    <property type="project" value="UniProtKB-EC"/>
</dbReference>
<dbReference type="PRINTS" id="PR00145">
    <property type="entry name" value="ARGSUCLYASE"/>
</dbReference>
<dbReference type="CDD" id="cd01359">
    <property type="entry name" value="Argininosuccinate_lyase"/>
    <property type="match status" value="1"/>
</dbReference>
<dbReference type="PANTHER" id="PTHR43814">
    <property type="entry name" value="ARGININOSUCCINATE LYASE"/>
    <property type="match status" value="1"/>
</dbReference>
<organism evidence="8 9">
    <name type="scientific">Gaopeijia maritima</name>
    <dbReference type="NCBI Taxonomy" id="3119007"/>
    <lineage>
        <taxon>Bacteria</taxon>
        <taxon>Pseudomonadati</taxon>
        <taxon>Gemmatimonadota</taxon>
        <taxon>Longimicrobiia</taxon>
        <taxon>Gaopeijiales</taxon>
        <taxon>Gaopeijiaceae</taxon>
        <taxon>Gaopeijia</taxon>
    </lineage>
</organism>
<dbReference type="Gene3D" id="1.10.275.10">
    <property type="entry name" value="Fumarase/aspartase (N-terminal domain)"/>
    <property type="match status" value="1"/>
</dbReference>
<comment type="similarity">
    <text evidence="5">Belongs to the lyase 1 family. Argininosuccinate lyase subfamily.</text>
</comment>
<dbReference type="Gene3D" id="1.20.200.10">
    <property type="entry name" value="Fumarase/aspartase (Central domain)"/>
    <property type="match status" value="1"/>
</dbReference>
<comment type="catalytic activity">
    <reaction evidence="1 5">
        <text>2-(N(omega)-L-arginino)succinate = fumarate + L-arginine</text>
        <dbReference type="Rhea" id="RHEA:24020"/>
        <dbReference type="ChEBI" id="CHEBI:29806"/>
        <dbReference type="ChEBI" id="CHEBI:32682"/>
        <dbReference type="ChEBI" id="CHEBI:57472"/>
        <dbReference type="EC" id="4.3.2.1"/>
    </reaction>
</comment>
<feature type="domain" description="Fumarate lyase N-terminal" evidence="6">
    <location>
        <begin position="14"/>
        <end position="308"/>
    </location>
</feature>
<evidence type="ECO:0000259" key="7">
    <source>
        <dbReference type="Pfam" id="PF14698"/>
    </source>
</evidence>
<keyword evidence="9" id="KW-1185">Reference proteome</keyword>
<dbReference type="RefSeq" id="WP_405286454.1">
    <property type="nucleotide sequence ID" value="NZ_JBBHLI010000002.1"/>
</dbReference>
<dbReference type="SUPFAM" id="SSF48557">
    <property type="entry name" value="L-aspartase-like"/>
    <property type="match status" value="1"/>
</dbReference>
<dbReference type="Gene3D" id="1.10.40.30">
    <property type="entry name" value="Fumarase/aspartase (C-terminal domain)"/>
    <property type="match status" value="1"/>
</dbReference>
<evidence type="ECO:0000259" key="6">
    <source>
        <dbReference type="Pfam" id="PF00206"/>
    </source>
</evidence>
<comment type="caution">
    <text evidence="8">The sequence shown here is derived from an EMBL/GenBank/DDBJ whole genome shotgun (WGS) entry which is preliminary data.</text>
</comment>
<keyword evidence="4 5" id="KW-0055">Arginine biosynthesis</keyword>
<dbReference type="EC" id="4.3.2.1" evidence="3 5"/>
<dbReference type="EMBL" id="JBBHLI010000002">
    <property type="protein sequence ID" value="MEK9500366.1"/>
    <property type="molecule type" value="Genomic_DNA"/>
</dbReference>
<protein>
    <recommendedName>
        <fullName evidence="3 5">Argininosuccinate lyase</fullName>
        <shortName evidence="5">ASAL</shortName>
        <ecNumber evidence="3 5">4.3.2.1</ecNumber>
    </recommendedName>
    <alternativeName>
        <fullName evidence="5">Arginosuccinase</fullName>
    </alternativeName>
</protein>
<dbReference type="PROSITE" id="PS00163">
    <property type="entry name" value="FUMARATE_LYASES"/>
    <property type="match status" value="1"/>
</dbReference>
<evidence type="ECO:0000256" key="3">
    <source>
        <dbReference type="ARBA" id="ARBA00012338"/>
    </source>
</evidence>
<dbReference type="PRINTS" id="PR00149">
    <property type="entry name" value="FUMRATELYASE"/>
</dbReference>
<evidence type="ECO:0000313" key="9">
    <source>
        <dbReference type="Proteomes" id="UP001484239"/>
    </source>
</evidence>
<feature type="domain" description="Argininosuccinate lyase C-terminal" evidence="7">
    <location>
        <begin position="372"/>
        <end position="436"/>
    </location>
</feature>
<dbReference type="NCBIfam" id="TIGR00838">
    <property type="entry name" value="argH"/>
    <property type="match status" value="1"/>
</dbReference>
<comment type="subcellular location">
    <subcellularLocation>
        <location evidence="5">Cytoplasm</location>
    </subcellularLocation>
</comment>
<dbReference type="InterPro" id="IPR000362">
    <property type="entry name" value="Fumarate_lyase_fam"/>
</dbReference>
<dbReference type="Proteomes" id="UP001484239">
    <property type="component" value="Unassembled WGS sequence"/>
</dbReference>
<evidence type="ECO:0000256" key="2">
    <source>
        <dbReference type="ARBA" id="ARBA00004941"/>
    </source>
</evidence>
<evidence type="ECO:0000256" key="1">
    <source>
        <dbReference type="ARBA" id="ARBA00000985"/>
    </source>
</evidence>
<keyword evidence="5" id="KW-0963">Cytoplasm</keyword>
<keyword evidence="5" id="KW-0028">Amino-acid biosynthesis</keyword>
<dbReference type="InterPro" id="IPR024083">
    <property type="entry name" value="Fumarase/histidase_N"/>
</dbReference>
<evidence type="ECO:0000313" key="8">
    <source>
        <dbReference type="EMBL" id="MEK9500366.1"/>
    </source>
</evidence>
<dbReference type="InterPro" id="IPR022761">
    <property type="entry name" value="Fumarate_lyase_N"/>
</dbReference>
<dbReference type="Pfam" id="PF00206">
    <property type="entry name" value="Lyase_1"/>
    <property type="match status" value="1"/>
</dbReference>
<sequence length="464" mass="50007">MSREGEETASLWGGRFEGGMAPAMVPLNLSLDVDGRLWRQDIAGSRGWARALGRAGVLTEAEVSALLAGLDAVATRLESGGIPAGVEDEDIHSLVERLLTEEAGEVALKLHTGRSRNDQVATDLRLWVRDAVSDLDRAITDLGRALLHLAEQGLDVVMPGYTHLQQGQPIRAAHWALAPVWPLLRDRARLRAAAEAAGVLPLGSGAVAGCPFPIDRDALAADLGFYAVTENSLDAISDRDFLADLLYAGALIGVHLSRVAEDLVLFSSAEFAFVRLSDGFSTGSSLMPQKRNPDVAELTRGKTGRLVGNLTGLLTLLKGLPTGYNRDLQEDKSLAFDTVDTLMLVLPALAGAVATARFRPDRIRARLDSQLWATDLADYLVHRGVPFRRSHEAIGRIVRLAEERGVGLQQLSVDDYRSIHPSFEEDVHDLFDWDRSADSRAVPGGTARSAVETQLAAARRALGG</sequence>
<gene>
    <name evidence="5 8" type="primary">argH</name>
    <name evidence="8" type="ORF">WI372_05205</name>
</gene>
<accession>A0ABU9E6L3</accession>
<dbReference type="InterPro" id="IPR009049">
    <property type="entry name" value="Argininosuccinate_lyase"/>
</dbReference>
<reference evidence="8 9" key="1">
    <citation type="submission" date="2024-02" db="EMBL/GenBank/DDBJ databases">
        <title>A novel Gemmatimonadota bacterium.</title>
        <authorList>
            <person name="Du Z.-J."/>
            <person name="Ye Y.-Q."/>
        </authorList>
    </citation>
    <scope>NUCLEOTIDE SEQUENCE [LARGE SCALE GENOMIC DNA]</scope>
    <source>
        <strain evidence="8 9">DH-20</strain>
    </source>
</reference>
<comment type="pathway">
    <text evidence="2 5">Amino-acid biosynthesis; L-arginine biosynthesis; L-arginine from L-ornithine and carbamoyl phosphate: step 3/3.</text>
</comment>
<proteinExistence type="inferred from homology"/>
<dbReference type="InterPro" id="IPR008948">
    <property type="entry name" value="L-Aspartase-like"/>
</dbReference>
<dbReference type="PANTHER" id="PTHR43814:SF1">
    <property type="entry name" value="ARGININOSUCCINATE LYASE"/>
    <property type="match status" value="1"/>
</dbReference>
<dbReference type="InterPro" id="IPR029419">
    <property type="entry name" value="Arg_succ_lyase_C"/>
</dbReference>
<evidence type="ECO:0000256" key="5">
    <source>
        <dbReference type="HAMAP-Rule" id="MF_00006"/>
    </source>
</evidence>
<dbReference type="HAMAP" id="MF_00006">
    <property type="entry name" value="Arg_succ_lyase"/>
    <property type="match status" value="1"/>
</dbReference>
<dbReference type="Pfam" id="PF14698">
    <property type="entry name" value="ASL_C2"/>
    <property type="match status" value="1"/>
</dbReference>
<dbReference type="InterPro" id="IPR020557">
    <property type="entry name" value="Fumarate_lyase_CS"/>
</dbReference>
<keyword evidence="5 8" id="KW-0456">Lyase</keyword>